<comment type="subcellular location">
    <subcellularLocation>
        <location evidence="1">Endomembrane system</location>
        <topology evidence="1">Multi-pass membrane protein</topology>
    </subcellularLocation>
</comment>
<dbReference type="AlphaFoldDB" id="Q65VL8"/>
<keyword evidence="4 5" id="KW-0472">Membrane</keyword>
<name>Q65VL8_MANSM</name>
<feature type="transmembrane region" description="Helical" evidence="5">
    <location>
        <begin position="12"/>
        <end position="31"/>
    </location>
</feature>
<gene>
    <name evidence="6" type="ordered locus">MS0385</name>
</gene>
<keyword evidence="2 5" id="KW-0812">Transmembrane</keyword>
<dbReference type="Pfam" id="PF04191">
    <property type="entry name" value="PEMT"/>
    <property type="match status" value="1"/>
</dbReference>
<dbReference type="InterPro" id="IPR007318">
    <property type="entry name" value="Phopholipid_MeTrfase"/>
</dbReference>
<dbReference type="GO" id="GO:0016740">
    <property type="term" value="F:transferase activity"/>
    <property type="evidence" value="ECO:0007669"/>
    <property type="project" value="UniProtKB-ARBA"/>
</dbReference>
<dbReference type="eggNOG" id="COG2020">
    <property type="taxonomic scope" value="Bacteria"/>
</dbReference>
<protein>
    <recommendedName>
        <fullName evidence="8">Isoprenylcysteine carboxylmethyltransferase family protein</fullName>
    </recommendedName>
</protein>
<evidence type="ECO:0000256" key="3">
    <source>
        <dbReference type="ARBA" id="ARBA00022989"/>
    </source>
</evidence>
<feature type="transmembrane region" description="Helical" evidence="5">
    <location>
        <begin position="97"/>
        <end position="124"/>
    </location>
</feature>
<dbReference type="Gene3D" id="1.20.120.1630">
    <property type="match status" value="1"/>
</dbReference>
<feature type="transmembrane region" description="Helical" evidence="5">
    <location>
        <begin position="37"/>
        <end position="57"/>
    </location>
</feature>
<evidence type="ECO:0000256" key="1">
    <source>
        <dbReference type="ARBA" id="ARBA00004127"/>
    </source>
</evidence>
<dbReference type="PANTHER" id="PTHR12714:SF24">
    <property type="entry name" value="SLR1182 PROTEIN"/>
    <property type="match status" value="1"/>
</dbReference>
<keyword evidence="7" id="KW-1185">Reference proteome</keyword>
<accession>Q65VL8</accession>
<reference evidence="6 7" key="1">
    <citation type="journal article" date="2004" name="Nat. Biotechnol.">
        <title>The genome sequence of the capnophilic rumen bacterium Mannheimia succiniciproducens.</title>
        <authorList>
            <person name="Hong S.H."/>
            <person name="Kim J.S."/>
            <person name="Lee S.Y."/>
            <person name="In Y.H."/>
            <person name="Choi S.S."/>
            <person name="Rih J.-K."/>
            <person name="Kim C.H."/>
            <person name="Jeong H."/>
            <person name="Hur C.G."/>
            <person name="Kim J.J."/>
        </authorList>
    </citation>
    <scope>NUCLEOTIDE SEQUENCE [LARGE SCALE GENOMIC DNA]</scope>
    <source>
        <strain evidence="7">KCTC 0769BP / MBEL55E</strain>
    </source>
</reference>
<sequence length="155" mass="18181">MCKNTEYLFSRHFIHMHIILFILLIILIKFLPHFGVLFAFPLTAVFVAILAMIVAALGPWEFYKFKTTVDPRHLNKTSMLVTSGIYRYSRNPMYLSLVLFLFSEILWLGNWLGIVGIVIFVTYLNLGQIKREEAALAEKFGKTYLAYKQRVRRWI</sequence>
<evidence type="ECO:0000256" key="5">
    <source>
        <dbReference type="SAM" id="Phobius"/>
    </source>
</evidence>
<dbReference type="KEGG" id="msu:MS0385"/>
<dbReference type="HOGENOM" id="CLU_065200_4_2_6"/>
<evidence type="ECO:0008006" key="8">
    <source>
        <dbReference type="Google" id="ProtNLM"/>
    </source>
</evidence>
<evidence type="ECO:0000313" key="6">
    <source>
        <dbReference type="EMBL" id="AAU36992.1"/>
    </source>
</evidence>
<dbReference type="PANTHER" id="PTHR12714">
    <property type="entry name" value="PROTEIN-S ISOPRENYLCYSTEINE O-METHYLTRANSFERASE"/>
    <property type="match status" value="1"/>
</dbReference>
<proteinExistence type="predicted"/>
<organism evidence="6 7">
    <name type="scientific">Mannheimia succiniciproducens (strain KCTC 0769BP / MBEL55E)</name>
    <dbReference type="NCBI Taxonomy" id="221988"/>
    <lineage>
        <taxon>Bacteria</taxon>
        <taxon>Pseudomonadati</taxon>
        <taxon>Pseudomonadota</taxon>
        <taxon>Gammaproteobacteria</taxon>
        <taxon>Pasteurellales</taxon>
        <taxon>Pasteurellaceae</taxon>
        <taxon>Basfia</taxon>
    </lineage>
</organism>
<evidence type="ECO:0000256" key="4">
    <source>
        <dbReference type="ARBA" id="ARBA00023136"/>
    </source>
</evidence>
<keyword evidence="3 5" id="KW-1133">Transmembrane helix</keyword>
<dbReference type="STRING" id="221988.MS0385"/>
<evidence type="ECO:0000313" key="7">
    <source>
        <dbReference type="Proteomes" id="UP000000607"/>
    </source>
</evidence>
<dbReference type="GO" id="GO:0012505">
    <property type="term" value="C:endomembrane system"/>
    <property type="evidence" value="ECO:0007669"/>
    <property type="project" value="UniProtKB-SubCell"/>
</dbReference>
<evidence type="ECO:0000256" key="2">
    <source>
        <dbReference type="ARBA" id="ARBA00022692"/>
    </source>
</evidence>
<dbReference type="Proteomes" id="UP000000607">
    <property type="component" value="Chromosome"/>
</dbReference>
<dbReference type="EMBL" id="AE016827">
    <property type="protein sequence ID" value="AAU36992.1"/>
    <property type="molecule type" value="Genomic_DNA"/>
</dbReference>